<keyword evidence="6 9" id="KW-1133">Transmembrane helix</keyword>
<reference evidence="12" key="1">
    <citation type="submission" date="2020-10" db="EMBL/GenBank/DDBJ databases">
        <authorList>
            <person name="Gilroy R."/>
        </authorList>
    </citation>
    <scope>NUCLEOTIDE SEQUENCE</scope>
    <source>
        <strain evidence="12">20514</strain>
    </source>
</reference>
<keyword evidence="3" id="KW-0813">Transport</keyword>
<feature type="transmembrane region" description="Helical" evidence="9">
    <location>
        <begin position="60"/>
        <end position="77"/>
    </location>
</feature>
<evidence type="ECO:0000256" key="1">
    <source>
        <dbReference type="ARBA" id="ARBA00004141"/>
    </source>
</evidence>
<keyword evidence="4 9" id="KW-0812">Transmembrane</keyword>
<evidence type="ECO:0000313" key="13">
    <source>
        <dbReference type="Proteomes" id="UP000810252"/>
    </source>
</evidence>
<dbReference type="InterPro" id="IPR058533">
    <property type="entry name" value="Cation_efflux_TM"/>
</dbReference>
<dbReference type="PANTHER" id="PTHR11562">
    <property type="entry name" value="CATION EFFLUX PROTEIN/ ZINC TRANSPORTER"/>
    <property type="match status" value="1"/>
</dbReference>
<dbReference type="PANTHER" id="PTHR11562:SF17">
    <property type="entry name" value="RE54080P-RELATED"/>
    <property type="match status" value="1"/>
</dbReference>
<dbReference type="InterPro" id="IPR027470">
    <property type="entry name" value="Cation_efflux_CTD"/>
</dbReference>
<dbReference type="EMBL" id="JADIMQ010000084">
    <property type="protein sequence ID" value="MBO8448794.1"/>
    <property type="molecule type" value="Genomic_DNA"/>
</dbReference>
<accession>A0A9D9EPB7</accession>
<dbReference type="Pfam" id="PF16916">
    <property type="entry name" value="ZT_dimer"/>
    <property type="match status" value="1"/>
</dbReference>
<feature type="transmembrane region" description="Helical" evidence="9">
    <location>
        <begin position="164"/>
        <end position="186"/>
    </location>
</feature>
<gene>
    <name evidence="12" type="ORF">IAC29_05940</name>
</gene>
<keyword evidence="7" id="KW-0406">Ion transport</keyword>
<dbReference type="GO" id="GO:0005385">
    <property type="term" value="F:zinc ion transmembrane transporter activity"/>
    <property type="evidence" value="ECO:0007669"/>
    <property type="project" value="TreeGrafter"/>
</dbReference>
<feature type="transmembrane region" description="Helical" evidence="9">
    <location>
        <begin position="192"/>
        <end position="213"/>
    </location>
</feature>
<dbReference type="Pfam" id="PF01545">
    <property type="entry name" value="Cation_efflux"/>
    <property type="match status" value="1"/>
</dbReference>
<dbReference type="Gene3D" id="1.20.1510.10">
    <property type="entry name" value="Cation efflux protein transmembrane domain"/>
    <property type="match status" value="1"/>
</dbReference>
<evidence type="ECO:0000256" key="3">
    <source>
        <dbReference type="ARBA" id="ARBA00022448"/>
    </source>
</evidence>
<dbReference type="SUPFAM" id="SSF160240">
    <property type="entry name" value="Cation efflux protein cytoplasmic domain-like"/>
    <property type="match status" value="1"/>
</dbReference>
<reference evidence="12" key="2">
    <citation type="journal article" date="2021" name="PeerJ">
        <title>Extensive microbial diversity within the chicken gut microbiome revealed by metagenomics and culture.</title>
        <authorList>
            <person name="Gilroy R."/>
            <person name="Ravi A."/>
            <person name="Getino M."/>
            <person name="Pursley I."/>
            <person name="Horton D.L."/>
            <person name="Alikhan N.F."/>
            <person name="Baker D."/>
            <person name="Gharbi K."/>
            <person name="Hall N."/>
            <person name="Watson M."/>
            <person name="Adriaenssens E.M."/>
            <person name="Foster-Nyarko E."/>
            <person name="Jarju S."/>
            <person name="Secka A."/>
            <person name="Antonio M."/>
            <person name="Oren A."/>
            <person name="Chaudhuri R.R."/>
            <person name="La Ragione R."/>
            <person name="Hildebrand F."/>
            <person name="Pallen M.J."/>
        </authorList>
    </citation>
    <scope>NUCLEOTIDE SEQUENCE</scope>
    <source>
        <strain evidence="12">20514</strain>
    </source>
</reference>
<evidence type="ECO:0000259" key="10">
    <source>
        <dbReference type="Pfam" id="PF01545"/>
    </source>
</evidence>
<evidence type="ECO:0000313" key="12">
    <source>
        <dbReference type="EMBL" id="MBO8448794.1"/>
    </source>
</evidence>
<dbReference type="Proteomes" id="UP000810252">
    <property type="component" value="Unassembled WGS sequence"/>
</dbReference>
<evidence type="ECO:0000256" key="7">
    <source>
        <dbReference type="ARBA" id="ARBA00023065"/>
    </source>
</evidence>
<sequence>MEKESIHHVHQGHGGNHHHHHVPTSVNGIFILCIALNLLFVAIEAGVGFVYGSVGLLSDAGHNLSDVFSLLIALLAIRMAARKSTEKFTYGYKKSTVLASLLNAVILLVAVGAIIIESISRLNHPQEVSGAAISWTAGIGILINGFTAWLLMRDQDKDLNVKGAFLHMAMDTLVSAGVVVSGIVIYFTGILWIDPAISLVIAAIILVSTFNMLKESLFLSLDAVPEAVDMDAIGKGLKEIDGVTGWHHIHVWAMSTTENAATVHLVLKDISSMEEVKDKARAVFRSAGVEHCTIECEAPGSHCPARDCC</sequence>
<organism evidence="12 13">
    <name type="scientific">Candidatus Cryptobacteroides merdigallinarum</name>
    <dbReference type="NCBI Taxonomy" id="2840770"/>
    <lineage>
        <taxon>Bacteria</taxon>
        <taxon>Pseudomonadati</taxon>
        <taxon>Bacteroidota</taxon>
        <taxon>Bacteroidia</taxon>
        <taxon>Bacteroidales</taxon>
        <taxon>Candidatus Cryptobacteroides</taxon>
    </lineage>
</organism>
<comment type="similarity">
    <text evidence="2">Belongs to the cation diffusion facilitator (CDF) transporter (TC 2.A.4) family. SLC30A subfamily.</text>
</comment>
<dbReference type="InterPro" id="IPR027469">
    <property type="entry name" value="Cation_efflux_TMD_sf"/>
</dbReference>
<dbReference type="GO" id="GO:0005886">
    <property type="term" value="C:plasma membrane"/>
    <property type="evidence" value="ECO:0007669"/>
    <property type="project" value="TreeGrafter"/>
</dbReference>
<proteinExistence type="inferred from homology"/>
<comment type="subcellular location">
    <subcellularLocation>
        <location evidence="1">Membrane</location>
        <topology evidence="1">Multi-pass membrane protein</topology>
    </subcellularLocation>
</comment>
<evidence type="ECO:0000256" key="8">
    <source>
        <dbReference type="ARBA" id="ARBA00023136"/>
    </source>
</evidence>
<dbReference type="InterPro" id="IPR036837">
    <property type="entry name" value="Cation_efflux_CTD_sf"/>
</dbReference>
<keyword evidence="8 9" id="KW-0472">Membrane</keyword>
<feature type="transmembrane region" description="Helical" evidence="9">
    <location>
        <begin position="97"/>
        <end position="116"/>
    </location>
</feature>
<name>A0A9D9EPB7_9BACT</name>
<evidence type="ECO:0000256" key="6">
    <source>
        <dbReference type="ARBA" id="ARBA00022989"/>
    </source>
</evidence>
<protein>
    <submittedName>
        <fullName evidence="12">Cation transporter</fullName>
    </submittedName>
</protein>
<dbReference type="InterPro" id="IPR002524">
    <property type="entry name" value="Cation_efflux"/>
</dbReference>
<evidence type="ECO:0000256" key="2">
    <source>
        <dbReference type="ARBA" id="ARBA00008873"/>
    </source>
</evidence>
<dbReference type="SUPFAM" id="SSF161111">
    <property type="entry name" value="Cation efflux protein transmembrane domain-like"/>
    <property type="match status" value="1"/>
</dbReference>
<keyword evidence="5" id="KW-0864">Zinc transport</keyword>
<feature type="transmembrane region" description="Helical" evidence="9">
    <location>
        <begin position="128"/>
        <end position="152"/>
    </location>
</feature>
<feature type="domain" description="Cation efflux protein cytoplasmic" evidence="11">
    <location>
        <begin position="226"/>
        <end position="297"/>
    </location>
</feature>
<evidence type="ECO:0000259" key="11">
    <source>
        <dbReference type="Pfam" id="PF16916"/>
    </source>
</evidence>
<evidence type="ECO:0000256" key="9">
    <source>
        <dbReference type="SAM" id="Phobius"/>
    </source>
</evidence>
<dbReference type="NCBIfam" id="TIGR01297">
    <property type="entry name" value="CDF"/>
    <property type="match status" value="1"/>
</dbReference>
<dbReference type="InterPro" id="IPR050681">
    <property type="entry name" value="CDF/SLC30A"/>
</dbReference>
<feature type="transmembrane region" description="Helical" evidence="9">
    <location>
        <begin position="29"/>
        <end position="54"/>
    </location>
</feature>
<dbReference type="AlphaFoldDB" id="A0A9D9EPB7"/>
<feature type="domain" description="Cation efflux protein transmembrane" evidence="10">
    <location>
        <begin position="31"/>
        <end position="217"/>
    </location>
</feature>
<keyword evidence="5" id="KW-0862">Zinc</keyword>
<evidence type="ECO:0000256" key="4">
    <source>
        <dbReference type="ARBA" id="ARBA00022692"/>
    </source>
</evidence>
<evidence type="ECO:0000256" key="5">
    <source>
        <dbReference type="ARBA" id="ARBA00022906"/>
    </source>
</evidence>
<comment type="caution">
    <text evidence="12">The sequence shown here is derived from an EMBL/GenBank/DDBJ whole genome shotgun (WGS) entry which is preliminary data.</text>
</comment>